<dbReference type="PRINTS" id="PR00313">
    <property type="entry name" value="CABNDNGRPT"/>
</dbReference>
<dbReference type="InterPro" id="IPR000413">
    <property type="entry name" value="Integrin_alpha"/>
</dbReference>
<dbReference type="NCBIfam" id="TIGR01965">
    <property type="entry name" value="VCBS_repeat"/>
    <property type="match status" value="3"/>
</dbReference>
<dbReference type="Gene3D" id="2.130.10.130">
    <property type="entry name" value="Integrin alpha, N-terminal"/>
    <property type="match status" value="4"/>
</dbReference>
<evidence type="ECO:0000313" key="6">
    <source>
        <dbReference type="Proteomes" id="UP000622533"/>
    </source>
</evidence>
<dbReference type="InterPro" id="IPR059226">
    <property type="entry name" value="Choice_anch_Q_dom"/>
</dbReference>
<dbReference type="SMART" id="SM00191">
    <property type="entry name" value="Int_alpha"/>
    <property type="match status" value="5"/>
</dbReference>
<protein>
    <submittedName>
        <fullName evidence="5">FG-GAP repeat protein</fullName>
    </submittedName>
</protein>
<keyword evidence="4" id="KW-0325">Glycoprotein</keyword>
<dbReference type="PANTHER" id="PTHR23221:SF7">
    <property type="entry name" value="PHOSPHATIDYLINOSITOL-GLYCAN-SPECIFIC PHOSPHOLIPASE D"/>
    <property type="match status" value="1"/>
</dbReference>
<dbReference type="EMBL" id="JADEXS010000204">
    <property type="protein sequence ID" value="MBE9023887.1"/>
    <property type="molecule type" value="Genomic_DNA"/>
</dbReference>
<proteinExistence type="predicted"/>
<keyword evidence="6" id="KW-1185">Reference proteome</keyword>
<organism evidence="5 6">
    <name type="scientific">Desmonostoc muscorum LEGE 12446</name>
    <dbReference type="NCBI Taxonomy" id="1828758"/>
    <lineage>
        <taxon>Bacteria</taxon>
        <taxon>Bacillati</taxon>
        <taxon>Cyanobacteriota</taxon>
        <taxon>Cyanophyceae</taxon>
        <taxon>Nostocales</taxon>
        <taxon>Nostocaceae</taxon>
        <taxon>Desmonostoc</taxon>
    </lineage>
</organism>
<gene>
    <name evidence="5" type="ORF">IQ276_16065</name>
</gene>
<reference evidence="5" key="1">
    <citation type="submission" date="2020-10" db="EMBL/GenBank/DDBJ databases">
        <authorList>
            <person name="Castelo-Branco R."/>
            <person name="Eusebio N."/>
            <person name="Adriana R."/>
            <person name="Vieira A."/>
            <person name="Brugerolle De Fraissinette N."/>
            <person name="Rezende De Castro R."/>
            <person name="Schneider M.P."/>
            <person name="Vasconcelos V."/>
            <person name="Leao P.N."/>
        </authorList>
    </citation>
    <scope>NUCLEOTIDE SEQUENCE</scope>
    <source>
        <strain evidence="5">LEGE 12446</strain>
    </source>
</reference>
<dbReference type="PRINTS" id="PR01185">
    <property type="entry name" value="INTEGRINA"/>
</dbReference>
<dbReference type="PANTHER" id="PTHR23221">
    <property type="entry name" value="GLYCOSYLPHOSPHATIDYLINOSITOL PHOSPHOLIPASE D"/>
    <property type="match status" value="1"/>
</dbReference>
<evidence type="ECO:0000256" key="3">
    <source>
        <dbReference type="ARBA" id="ARBA00022801"/>
    </source>
</evidence>
<accession>A0A8J7AE96</accession>
<dbReference type="Gene3D" id="2.150.10.10">
    <property type="entry name" value="Serralysin-like metalloprotease, C-terminal"/>
    <property type="match status" value="2"/>
</dbReference>
<dbReference type="InterPro" id="IPR013517">
    <property type="entry name" value="FG-GAP"/>
</dbReference>
<dbReference type="PROSITE" id="PS00330">
    <property type="entry name" value="HEMOLYSIN_CALCIUM"/>
    <property type="match status" value="2"/>
</dbReference>
<dbReference type="InterPro" id="IPR011049">
    <property type="entry name" value="Serralysin-like_metalloprot_C"/>
</dbReference>
<dbReference type="SUPFAM" id="SSF51120">
    <property type="entry name" value="beta-Roll"/>
    <property type="match status" value="1"/>
</dbReference>
<dbReference type="NCBIfam" id="NF012211">
    <property type="entry name" value="tand_rpt_95"/>
    <property type="match status" value="2"/>
</dbReference>
<dbReference type="GO" id="GO:0005509">
    <property type="term" value="F:calcium ion binding"/>
    <property type="evidence" value="ECO:0007669"/>
    <property type="project" value="InterPro"/>
</dbReference>
<dbReference type="Gene3D" id="2.60.40.2810">
    <property type="match status" value="1"/>
</dbReference>
<dbReference type="InterPro" id="IPR018511">
    <property type="entry name" value="Hemolysin-typ_Ca-bd_CS"/>
</dbReference>
<dbReference type="SUPFAM" id="SSF51126">
    <property type="entry name" value="Pectin lyase-like"/>
    <property type="match status" value="1"/>
</dbReference>
<dbReference type="Gene3D" id="2.60.40.2030">
    <property type="match status" value="1"/>
</dbReference>
<dbReference type="InterPro" id="IPR028994">
    <property type="entry name" value="Integrin_alpha_N"/>
</dbReference>
<dbReference type="SUPFAM" id="SSF69318">
    <property type="entry name" value="Integrin alpha N-terminal domain"/>
    <property type="match status" value="1"/>
</dbReference>
<dbReference type="NCBIfam" id="NF041518">
    <property type="entry name" value="choice_anch_Q"/>
    <property type="match status" value="1"/>
</dbReference>
<dbReference type="SUPFAM" id="SSF141072">
    <property type="entry name" value="CalX-like"/>
    <property type="match status" value="1"/>
</dbReference>
<keyword evidence="2" id="KW-0677">Repeat</keyword>
<evidence type="ECO:0000256" key="1">
    <source>
        <dbReference type="ARBA" id="ARBA00022729"/>
    </source>
</evidence>
<dbReference type="GO" id="GO:0016787">
    <property type="term" value="F:hydrolase activity"/>
    <property type="evidence" value="ECO:0007669"/>
    <property type="project" value="UniProtKB-KW"/>
</dbReference>
<name>A0A8J7AE96_DESMC</name>
<dbReference type="InterPro" id="IPR011050">
    <property type="entry name" value="Pectin_lyase_fold/virulence"/>
</dbReference>
<keyword evidence="3" id="KW-0378">Hydrolase</keyword>
<dbReference type="InterPro" id="IPR001343">
    <property type="entry name" value="Hemolysn_Ca-bd"/>
</dbReference>
<dbReference type="Gene3D" id="2.60.40.10">
    <property type="entry name" value="Immunoglobulins"/>
    <property type="match status" value="1"/>
</dbReference>
<sequence length="1587" mass="160005">MANSFFNLSNLNGSNGFTINGIKAYDGAGYAVSSALDVNGDGFDDLIIGTYNVLNTTQSYVVFGSSSGFSASLNLSTLNGTNGFIINGINGDDFAGRSVSSAGDVNGDGFDDVIIGASGADPNAFASGQSYVVFGSSSGFSASLELSTLNGTNGFIINGINPDDFAGFSVSSAGDVNGDGFDDLIIGASGADPNGNGSGQSYVVFGKSSGFSPTFDLSTLNGTNGFTINGINADDKAGRSVSSAGDVNGDGFDDVIIGARDADPNGNYSGQSYVVFGKSSGFSATLELSNLNGTNGFVINGINTFDSSGGSVSGAGDINGDGIDDLIIGAKYASSPNGNGSGQSYVIFGNRAAVLDLNGTNESGIGFNTTFTGTPVSIIDSDFTLTDNNAILTGATITITNLLDGIAESLAATTLGNITASYDATTGVLTLSGTDTITNYRQVLASLTYNNTAAAPNTTNRNIEFVVDDGQAFSNTSAVATTTLAVNLTPTVSITAQTATANEGSSNGVYRISRSDTAGNLTINLTLDGGSTAATVDYTLSGGSISISGNTLTLTIADGQSFVDLNLAAINDIQAEAAETLTLNLDTGTGYTVDGTNNTATVTIAANDTVVTNTNDSGEGSLRQAILNANAFAGADTITFAGSVFTDATPDTITLTSGQTITDDVTIQGTGANQLTVSGNNAFSVFSIFPISRPINSTIDALTITEGNGGYGGAITNYGTLTITNSTISNSRAFNGGGIGNGGVLTIINSTIRGNSTTGNSGGGIASSGTLTIINSTISGNTADRVGGGISSSGFQRTNTIISSTITNNTAKNIQNEGGGGGVFRSFSNLTVQNTIIAGNFDFGNQAPDIFGAVTGNANNLIGSLTGASGTIGTGSDITFASAGITNINQVLAALANNGGATQTHALVTGSAAINAGNSALVPGGVTTDQRGTGFNRISGGTVDIGAYEVQNNNPTVTDDSITTNEDTAVNGNVLTNDTDPDTGDILTVSAVNGNPANVGNQIILTSGALLTLNANGTFTYNPNGKFEFLAATATANDSFTYTISDSKGGTSTATVNLTINGVNDVATITGTATAAVTEDTTTPNLTATGSLAVNDVDAGENIFNTTVTSAISNLGNLTITQAGAYSYSVANSAVQYLGAGQTKAETFTVKSVDGTASRDIVITINGVNDNPVANNNSGIGFTTNEDTPFTTANVLVNDTDVDNGDVLTITNLNTTGTLGLVTNNGNGTFSYNPNNKFESLNNGQTATDSFSYTIADGKGGTSTATVNITINGVTDVPVLTTISAESLTNITGYRIENNSVAEGGSMLSLIGGSDNEIGTASFTFNGPSGLYHLIIGTFDENDGQSRFELTQQGNLVGSIVTNQDFGANVANNVTKVERLLGGELTVTSGDSFTITGFENLEEHARLDFIRFVPVDLVTPAPSGNGSDNIIGSTGNDTINAGNGNDNVYGGAGNDNIIGGNGNDTLDGGTGNDTLTGNNGNDFLYGGVGNDTLLGSNGDDVLRGGLGNDILTGNNDNDIFAFAALEGTDTITDFKKGEDLIGLYGGLSFGQLSFSGSNILVTSTNEILATLTGINTTTLTAANFVTL</sequence>
<evidence type="ECO:0000256" key="4">
    <source>
        <dbReference type="ARBA" id="ARBA00023180"/>
    </source>
</evidence>
<dbReference type="InterPro" id="IPR013783">
    <property type="entry name" value="Ig-like_fold"/>
</dbReference>
<dbReference type="PROSITE" id="PS51470">
    <property type="entry name" value="FG_GAP"/>
    <property type="match status" value="4"/>
</dbReference>
<dbReference type="InterPro" id="IPR038081">
    <property type="entry name" value="CalX-like_sf"/>
</dbReference>
<dbReference type="Pfam" id="PF17963">
    <property type="entry name" value="Big_9"/>
    <property type="match status" value="2"/>
</dbReference>
<keyword evidence="1" id="KW-0732">Signal</keyword>
<dbReference type="Pfam" id="PF01839">
    <property type="entry name" value="FG-GAP"/>
    <property type="match status" value="5"/>
</dbReference>
<dbReference type="Proteomes" id="UP000622533">
    <property type="component" value="Unassembled WGS sequence"/>
</dbReference>
<evidence type="ECO:0000313" key="5">
    <source>
        <dbReference type="EMBL" id="MBE9023887.1"/>
    </source>
</evidence>
<dbReference type="Pfam" id="PF00353">
    <property type="entry name" value="HemolysinCabind"/>
    <property type="match status" value="3"/>
</dbReference>
<dbReference type="InterPro" id="IPR010221">
    <property type="entry name" value="VCBS_dom"/>
</dbReference>
<dbReference type="InterPro" id="IPR013519">
    <property type="entry name" value="Int_alpha_beta-p"/>
</dbReference>
<dbReference type="GO" id="GO:0007155">
    <property type="term" value="P:cell adhesion"/>
    <property type="evidence" value="ECO:0007669"/>
    <property type="project" value="InterPro"/>
</dbReference>
<evidence type="ECO:0000256" key="2">
    <source>
        <dbReference type="ARBA" id="ARBA00022737"/>
    </source>
</evidence>
<dbReference type="GO" id="GO:0008305">
    <property type="term" value="C:integrin complex"/>
    <property type="evidence" value="ECO:0007669"/>
    <property type="project" value="InterPro"/>
</dbReference>
<comment type="caution">
    <text evidence="5">The sequence shown here is derived from an EMBL/GenBank/DDBJ whole genome shotgun (WGS) entry which is preliminary data.</text>
</comment>